<dbReference type="AlphaFoldDB" id="A0A380TC84"/>
<evidence type="ECO:0000313" key="1">
    <source>
        <dbReference type="EMBL" id="SUS05880.1"/>
    </source>
</evidence>
<organism evidence="1">
    <name type="scientific">metagenome</name>
    <dbReference type="NCBI Taxonomy" id="256318"/>
    <lineage>
        <taxon>unclassified sequences</taxon>
        <taxon>metagenomes</taxon>
    </lineage>
</organism>
<gene>
    <name evidence="1" type="ORF">DF3PB_220017</name>
</gene>
<name>A0A380TC84_9ZZZZ</name>
<reference evidence="1" key="1">
    <citation type="submission" date="2018-07" db="EMBL/GenBank/DDBJ databases">
        <authorList>
            <person name="Quirk P.G."/>
            <person name="Krulwich T.A."/>
        </authorList>
    </citation>
    <scope>NUCLEOTIDE SEQUENCE</scope>
</reference>
<dbReference type="NCBIfam" id="NF042415">
    <property type="entry name" value="STY0301_fam"/>
    <property type="match status" value="1"/>
</dbReference>
<sequence>MNASLALIISAALFAAPQKVPLGCPERIETRQELVSTADGWHVSTSTPNKLETGNPGTSKHWGHVSGFSRGLPEEMVILAPYSSEESSRSKGISVNAWRVNTSAEGQVSYICTYASTAIQLSKSLPAGLTWCYIEYDRVHGASHAWCE</sequence>
<proteinExistence type="predicted"/>
<protein>
    <submittedName>
        <fullName evidence="1">Uncharacterized protein</fullName>
    </submittedName>
</protein>
<dbReference type="InterPro" id="IPR049973">
    <property type="entry name" value="STY0301-like"/>
</dbReference>
<accession>A0A380TC84</accession>
<dbReference type="EMBL" id="UIDG01000135">
    <property type="protein sequence ID" value="SUS05880.1"/>
    <property type="molecule type" value="Genomic_DNA"/>
</dbReference>